<dbReference type="Gene3D" id="3.10.20.300">
    <property type="entry name" value="mk0293 like domain"/>
    <property type="match status" value="1"/>
</dbReference>
<keyword evidence="1 2" id="KW-0533">Nickel</keyword>
<comment type="caution">
    <text evidence="3">The sequence shown here is derived from an EMBL/GenBank/DDBJ whole genome shotgun (WGS) entry which is preliminary data.</text>
</comment>
<dbReference type="Proteomes" id="UP000060487">
    <property type="component" value="Unassembled WGS sequence"/>
</dbReference>
<evidence type="ECO:0000313" key="4">
    <source>
        <dbReference type="Proteomes" id="UP000060487"/>
    </source>
</evidence>
<dbReference type="Gene3D" id="3.30.70.1380">
    <property type="entry name" value="Transcriptional regulatory protein pf0864 domain like"/>
    <property type="match status" value="1"/>
</dbReference>
<dbReference type="PANTHER" id="PTHR36566:SF1">
    <property type="entry name" value="PYRIDINIUM-3,5-BISTHIOCARBOXYLIC ACID MONONUCLEOTIDE NICKEL INSERTION PROTEIN"/>
    <property type="match status" value="1"/>
</dbReference>
<protein>
    <recommendedName>
        <fullName evidence="2">Putative nickel insertion protein</fullName>
    </recommendedName>
</protein>
<evidence type="ECO:0000256" key="1">
    <source>
        <dbReference type="ARBA" id="ARBA00022596"/>
    </source>
</evidence>
<evidence type="ECO:0000313" key="3">
    <source>
        <dbReference type="EMBL" id="KWT82939.1"/>
    </source>
</evidence>
<keyword evidence="4" id="KW-1185">Reference proteome</keyword>
<keyword evidence="2" id="KW-0456">Lyase</keyword>
<evidence type="ECO:0000256" key="2">
    <source>
        <dbReference type="HAMAP-Rule" id="MF_01074"/>
    </source>
</evidence>
<sequence>MEDLRAAYIQCASGVSGDMLIGALLDAGVSLDYLREKLSLLLNCRNGSGQASLEEFEITSETVYKNGFRAVKFEVKTHVSHSVSHRNWQEIKEIIEGAAFDEDVKTKGLKIFHSIFEAESLAHGQPFDQTHLHELGGADCLADVFGFLLGIKYLGIEEIVVSPINVGGGTVKTTHGTLAVPAPATANLLKGIPVYSSGVEFELATPTGAAIVKEMATGFGDMPGIIITSIGTGAGSLDIASAPNILRIFVGRQAAPHDNAPAFAAIETNIDDMSPQLYGAVMDKLFRAGALDVYITPVIMKKCRPAALLTVIAQEDMVGQLSTIIFEETTTIGLRYHSVSREMLQRDISAVDTKYGEIRIKTARRNGKILNISAEYEDCKRAAEEFSVPVKTVIGEALRHA</sequence>
<name>A0ABR5SEE2_9BACT</name>
<dbReference type="PANTHER" id="PTHR36566">
    <property type="entry name" value="NICKEL INSERTION PROTEIN-RELATED"/>
    <property type="match status" value="1"/>
</dbReference>
<gene>
    <name evidence="3" type="ORF">ASN18_2300</name>
</gene>
<proteinExistence type="inferred from homology"/>
<dbReference type="NCBIfam" id="TIGR00299">
    <property type="entry name" value="nickel pincer cofactor biosynthesis protein LarC"/>
    <property type="match status" value="1"/>
</dbReference>
<comment type="similarity">
    <text evidence="2">Belongs to the LarC family.</text>
</comment>
<organism evidence="3 4">
    <name type="scientific">Candidatus Magnetominusculus xianensis</name>
    <dbReference type="NCBI Taxonomy" id="1748249"/>
    <lineage>
        <taxon>Bacteria</taxon>
        <taxon>Pseudomonadati</taxon>
        <taxon>Nitrospirota</taxon>
        <taxon>Nitrospiria</taxon>
        <taxon>Nitrospirales</taxon>
        <taxon>Nitrospiraceae</taxon>
        <taxon>Candidatus Magnetominusculus</taxon>
    </lineage>
</organism>
<dbReference type="RefSeq" id="WP_085052903.1">
    <property type="nucleotide sequence ID" value="NZ_LNQR01000081.1"/>
</dbReference>
<accession>A0ABR5SEE2</accession>
<reference evidence="3 4" key="1">
    <citation type="submission" date="2015-11" db="EMBL/GenBank/DDBJ databases">
        <authorList>
            <person name="Lin W."/>
        </authorList>
    </citation>
    <scope>NUCLEOTIDE SEQUENCE [LARGE SCALE GENOMIC DNA]</scope>
    <source>
        <strain evidence="3 4">HCH-1</strain>
    </source>
</reference>
<dbReference type="HAMAP" id="MF_01074">
    <property type="entry name" value="LarC"/>
    <property type="match status" value="1"/>
</dbReference>
<dbReference type="InterPro" id="IPR002822">
    <property type="entry name" value="Ni_insertion"/>
</dbReference>
<dbReference type="Pfam" id="PF01969">
    <property type="entry name" value="Ni_insertion"/>
    <property type="match status" value="1"/>
</dbReference>
<dbReference type="EMBL" id="LNQR01000081">
    <property type="protein sequence ID" value="KWT82939.1"/>
    <property type="molecule type" value="Genomic_DNA"/>
</dbReference>